<feature type="compositionally biased region" description="Low complexity" evidence="1">
    <location>
        <begin position="116"/>
        <end position="139"/>
    </location>
</feature>
<feature type="compositionally biased region" description="Polar residues" evidence="1">
    <location>
        <begin position="892"/>
        <end position="920"/>
    </location>
</feature>
<feature type="compositionally biased region" description="Basic and acidic residues" evidence="1">
    <location>
        <begin position="777"/>
        <end position="788"/>
    </location>
</feature>
<feature type="compositionally biased region" description="Polar residues" evidence="1">
    <location>
        <begin position="750"/>
        <end position="773"/>
    </location>
</feature>
<evidence type="ECO:0000313" key="4">
    <source>
        <dbReference type="Proteomes" id="UP001274830"/>
    </source>
</evidence>
<feature type="compositionally biased region" description="Basic residues" evidence="1">
    <location>
        <begin position="805"/>
        <end position="815"/>
    </location>
</feature>
<dbReference type="PROSITE" id="PS00636">
    <property type="entry name" value="DNAJ_1"/>
    <property type="match status" value="1"/>
</dbReference>
<feature type="compositionally biased region" description="Polar residues" evidence="1">
    <location>
        <begin position="685"/>
        <end position="700"/>
    </location>
</feature>
<gene>
    <name evidence="3" type="ORF">LTR78_006883</name>
</gene>
<feature type="domain" description="J" evidence="2">
    <location>
        <begin position="9"/>
        <end position="75"/>
    </location>
</feature>
<dbReference type="PROSITE" id="PS50076">
    <property type="entry name" value="DNAJ_2"/>
    <property type="match status" value="1"/>
</dbReference>
<protein>
    <recommendedName>
        <fullName evidence="2">J domain-containing protein</fullName>
    </recommendedName>
</protein>
<reference evidence="3" key="1">
    <citation type="submission" date="2023-07" db="EMBL/GenBank/DDBJ databases">
        <title>Black Yeasts Isolated from many extreme environments.</title>
        <authorList>
            <person name="Coleine C."/>
            <person name="Stajich J.E."/>
            <person name="Selbmann L."/>
        </authorList>
    </citation>
    <scope>NUCLEOTIDE SEQUENCE</scope>
    <source>
        <strain evidence="3">CCFEE 5485</strain>
    </source>
</reference>
<evidence type="ECO:0000313" key="3">
    <source>
        <dbReference type="EMBL" id="KAK3673337.1"/>
    </source>
</evidence>
<feature type="compositionally biased region" description="Polar residues" evidence="1">
    <location>
        <begin position="947"/>
        <end position="964"/>
    </location>
</feature>
<feature type="compositionally biased region" description="Pro residues" evidence="1">
    <location>
        <begin position="194"/>
        <end position="208"/>
    </location>
</feature>
<accession>A0AAE0WKE1</accession>
<dbReference type="InterPro" id="IPR018253">
    <property type="entry name" value="DnaJ_domain_CS"/>
</dbReference>
<feature type="region of interest" description="Disordered" evidence="1">
    <location>
        <begin position="685"/>
        <end position="920"/>
    </location>
</feature>
<evidence type="ECO:0000259" key="2">
    <source>
        <dbReference type="PROSITE" id="PS50076"/>
    </source>
</evidence>
<feature type="region of interest" description="Disordered" evidence="1">
    <location>
        <begin position="176"/>
        <end position="492"/>
    </location>
</feature>
<dbReference type="PRINTS" id="PR00625">
    <property type="entry name" value="JDOMAIN"/>
</dbReference>
<feature type="compositionally biased region" description="Low complexity" evidence="1">
    <location>
        <begin position="236"/>
        <end position="248"/>
    </location>
</feature>
<dbReference type="SMART" id="SM00271">
    <property type="entry name" value="DnaJ"/>
    <property type="match status" value="1"/>
</dbReference>
<evidence type="ECO:0000256" key="1">
    <source>
        <dbReference type="SAM" id="MobiDB-lite"/>
    </source>
</evidence>
<dbReference type="PANTHER" id="PTHR44029:SF1">
    <property type="entry name" value="DNAJ HOMOLOG SUBFAMILY C MEMBER 21"/>
    <property type="match status" value="1"/>
</dbReference>
<feature type="compositionally biased region" description="Basic and acidic residues" evidence="1">
    <location>
        <begin position="209"/>
        <end position="222"/>
    </location>
</feature>
<keyword evidence="4" id="KW-1185">Reference proteome</keyword>
<feature type="compositionally biased region" description="Basic and acidic residues" evidence="1">
    <location>
        <begin position="874"/>
        <end position="884"/>
    </location>
</feature>
<sequence length="1102" mass="120945">MVKPDVKHNYYSDLELPNTCSIDDIKKQYRKLALQYHPDRNAGREEEFVPRFQAIQTAHEILGDAISKNKYDTDRRKAGLYPAAARGPPSVPPTPGNPTGNPYFVRSDYPPPPRRTQPGPYARPQPTAAASSNTTPTGADRFTQFTRGAPTARKDAGGPAAGRADNFRAWQNLNAMQEKEKRDAAAAWAARNQPVPPTQPSPGRPRPPPRQDTKLPSEDEIRAGMNYRKPPPPSPAAEAEASPSAWASFQRQNAGKPGVSRSNTFKTPRKQGFDPNAPGSDGRPQPDGNYMHTHRRSADFGRHPPGAYPPPPPGPPPMSPTSPNGHRPFADPLRPFKARPDEQDAFPQAPYTEGNRIRTPYSNASGERTKFERQNSDGLRRSASTRDTTKLYPDGGAARARSTSPLGRQKHGTQDKNFVDYSDSDASGNGDADIPSTTTTPGGSRPGIAPHPKMPFERPMKVPTPPSRRANGPSMPFGPPADDADTPGMQQKTANNMYADPFLFQFDDLPDDSIFERNQWTPRGFSTHPTYGTESHMGAAPQWTTPSSELFNSTYGKAPSYPQTDPIGKRQPGRSRFIDASIINVHDTLPPSRVEQDEAALRFVQHEIEMNIGEPSKNLNIHVLNRLASTARAGISCGHSWMDKIVTRMLELFPSYGLPIIDKIYADTISLIDSFNYPGQQNLFSSGKSRSEETVNTNFSPDGWHGNFKGSDYFAPPPPTSRKQPSPSRRTKSGLRSATANPPDPDAETNGAQSTFTAEERTTTSQEPQSTPGSVKFSKEEWEHHFKEPTWVWPGPPQDSTSPKKAPKTPARKSSRTTGNASREGGPFGRVSDPVTDRNGGDATAGQSAATGDDGDAMDIDDEPPVQAQQTTSEDLHSRTDGTAEPRLYSVPPSTWRQQQESSTNGGHQHAFTNQRSTSSKLNTNLDDLAHVEPLIRDTNGLDSLAGMSSTLPFQSQPSSTLPTHPQEPQKLQMPPVPKAPEPPHKLTKESWHTFTATFAAYLHAYHAFNTTMVQHFAAREQAANALIYSGSAWLEAVGDTTREGEQQPMGFASYARCVREDEMVREVWGVGCERHRVAVEEFGKLRERVKRLVEGGGLVER</sequence>
<dbReference type="PANTHER" id="PTHR44029">
    <property type="entry name" value="DNAJ HOMOLOG SUBFAMILY C MEMBER 21"/>
    <property type="match status" value="1"/>
</dbReference>
<name>A0AAE0WKE1_9PEZI</name>
<dbReference type="Pfam" id="PF00226">
    <property type="entry name" value="DnaJ"/>
    <property type="match status" value="1"/>
</dbReference>
<feature type="region of interest" description="Disordered" evidence="1">
    <location>
        <begin position="941"/>
        <end position="984"/>
    </location>
</feature>
<comment type="caution">
    <text evidence="3">The sequence shown here is derived from an EMBL/GenBank/DDBJ whole genome shotgun (WGS) entry which is preliminary data.</text>
</comment>
<dbReference type="AlphaFoldDB" id="A0AAE0WKE1"/>
<dbReference type="InterPro" id="IPR036869">
    <property type="entry name" value="J_dom_sf"/>
</dbReference>
<feature type="region of interest" description="Disordered" evidence="1">
    <location>
        <begin position="81"/>
        <end position="163"/>
    </location>
</feature>
<feature type="compositionally biased region" description="Low complexity" evidence="1">
    <location>
        <begin position="420"/>
        <end position="443"/>
    </location>
</feature>
<feature type="compositionally biased region" description="Pro residues" evidence="1">
    <location>
        <begin position="306"/>
        <end position="320"/>
    </location>
</feature>
<feature type="compositionally biased region" description="Basic and acidic residues" evidence="1">
    <location>
        <begin position="367"/>
        <end position="380"/>
    </location>
</feature>
<dbReference type="Proteomes" id="UP001274830">
    <property type="component" value="Unassembled WGS sequence"/>
</dbReference>
<dbReference type="GO" id="GO:0005737">
    <property type="term" value="C:cytoplasm"/>
    <property type="evidence" value="ECO:0007669"/>
    <property type="project" value="TreeGrafter"/>
</dbReference>
<dbReference type="CDD" id="cd06257">
    <property type="entry name" value="DnaJ"/>
    <property type="match status" value="1"/>
</dbReference>
<dbReference type="SUPFAM" id="SSF46565">
    <property type="entry name" value="Chaperone J-domain"/>
    <property type="match status" value="1"/>
</dbReference>
<dbReference type="Gene3D" id="1.10.287.110">
    <property type="entry name" value="DnaJ domain"/>
    <property type="match status" value="1"/>
</dbReference>
<dbReference type="InterPro" id="IPR051964">
    <property type="entry name" value="Chaperone_stress_response"/>
</dbReference>
<dbReference type="EMBL" id="JAUTXT010000026">
    <property type="protein sequence ID" value="KAK3673337.1"/>
    <property type="molecule type" value="Genomic_DNA"/>
</dbReference>
<proteinExistence type="predicted"/>
<dbReference type="InterPro" id="IPR001623">
    <property type="entry name" value="DnaJ_domain"/>
</dbReference>
<feature type="compositionally biased region" description="Acidic residues" evidence="1">
    <location>
        <begin position="853"/>
        <end position="864"/>
    </location>
</feature>
<organism evidence="3 4">
    <name type="scientific">Recurvomyces mirabilis</name>
    <dbReference type="NCBI Taxonomy" id="574656"/>
    <lineage>
        <taxon>Eukaryota</taxon>
        <taxon>Fungi</taxon>
        <taxon>Dikarya</taxon>
        <taxon>Ascomycota</taxon>
        <taxon>Pezizomycotina</taxon>
        <taxon>Dothideomycetes</taxon>
        <taxon>Dothideomycetidae</taxon>
        <taxon>Mycosphaerellales</taxon>
        <taxon>Teratosphaeriaceae</taxon>
        <taxon>Recurvomyces</taxon>
    </lineage>
</organism>